<dbReference type="Proteomes" id="UP000295722">
    <property type="component" value="Unassembled WGS sequence"/>
</dbReference>
<proteinExistence type="predicted"/>
<comment type="caution">
    <text evidence="1">The sequence shown here is derived from an EMBL/GenBank/DDBJ whole genome shotgun (WGS) entry which is preliminary data.</text>
</comment>
<gene>
    <name evidence="1" type="ORF">EYW47_00825</name>
</gene>
<dbReference type="EMBL" id="SMRP01000001">
    <property type="protein sequence ID" value="TDG25941.1"/>
    <property type="molecule type" value="Genomic_DNA"/>
</dbReference>
<dbReference type="Pfam" id="PF09926">
    <property type="entry name" value="DUF2158"/>
    <property type="match status" value="1"/>
</dbReference>
<dbReference type="OrthoDB" id="1264301at2"/>
<evidence type="ECO:0000313" key="1">
    <source>
        <dbReference type="EMBL" id="TDG25941.1"/>
    </source>
</evidence>
<dbReference type="InterPro" id="IPR019226">
    <property type="entry name" value="DUF2158"/>
</dbReference>
<reference evidence="1 2" key="1">
    <citation type="submission" date="2019-03" db="EMBL/GenBank/DDBJ databases">
        <title>Paraburkholderia sp. 4M-K11, isolated from subtropical forest soil.</title>
        <authorList>
            <person name="Gao Z.-H."/>
            <person name="Qiu L.-H."/>
        </authorList>
    </citation>
    <scope>NUCLEOTIDE SEQUENCE [LARGE SCALE GENOMIC DNA]</scope>
    <source>
        <strain evidence="1 2">4M-K11</strain>
    </source>
</reference>
<sequence length="94" mass="10067">MLDTSIELAENEPAAVAGVGDVVTLRSGGPRMTVMYAGPVGFASGHWLICQWFDDAGELRQDMFAQDMVQSEPRLISAASVKLRMPAVRASGRA</sequence>
<protein>
    <submittedName>
        <fullName evidence="1">DUF2158 domain-containing protein</fullName>
    </submittedName>
</protein>
<organism evidence="1 2">
    <name type="scientific">Paraburkholderia silviterrae</name>
    <dbReference type="NCBI Taxonomy" id="2528715"/>
    <lineage>
        <taxon>Bacteria</taxon>
        <taxon>Pseudomonadati</taxon>
        <taxon>Pseudomonadota</taxon>
        <taxon>Betaproteobacteria</taxon>
        <taxon>Burkholderiales</taxon>
        <taxon>Burkholderiaceae</taxon>
        <taxon>Paraburkholderia</taxon>
    </lineage>
</organism>
<evidence type="ECO:0000313" key="2">
    <source>
        <dbReference type="Proteomes" id="UP000295722"/>
    </source>
</evidence>
<dbReference type="RefSeq" id="WP_133192993.1">
    <property type="nucleotide sequence ID" value="NZ_JBHUCW010000015.1"/>
</dbReference>
<name>A0A4R5MFA2_9BURK</name>
<keyword evidence="2" id="KW-1185">Reference proteome</keyword>
<accession>A0A4R5MFA2</accession>
<dbReference type="AlphaFoldDB" id="A0A4R5MFA2"/>